<organism evidence="1 2">
    <name type="scientific">Periplaneta americana</name>
    <name type="common">American cockroach</name>
    <name type="synonym">Blatta americana</name>
    <dbReference type="NCBI Taxonomy" id="6978"/>
    <lineage>
        <taxon>Eukaryota</taxon>
        <taxon>Metazoa</taxon>
        <taxon>Ecdysozoa</taxon>
        <taxon>Arthropoda</taxon>
        <taxon>Hexapoda</taxon>
        <taxon>Insecta</taxon>
        <taxon>Pterygota</taxon>
        <taxon>Neoptera</taxon>
        <taxon>Polyneoptera</taxon>
        <taxon>Dictyoptera</taxon>
        <taxon>Blattodea</taxon>
        <taxon>Blattoidea</taxon>
        <taxon>Blattidae</taxon>
        <taxon>Blattinae</taxon>
        <taxon>Periplaneta</taxon>
    </lineage>
</organism>
<evidence type="ECO:0000313" key="1">
    <source>
        <dbReference type="EMBL" id="KAJ4443494.1"/>
    </source>
</evidence>
<dbReference type="Proteomes" id="UP001148838">
    <property type="component" value="Unassembled WGS sequence"/>
</dbReference>
<gene>
    <name evidence="1" type="ORF">ANN_05166</name>
</gene>
<accession>A0ABQ8TC30</accession>
<protein>
    <submittedName>
        <fullName evidence="1">Uncharacterized protein</fullName>
    </submittedName>
</protein>
<evidence type="ECO:0000313" key="2">
    <source>
        <dbReference type="Proteomes" id="UP001148838"/>
    </source>
</evidence>
<proteinExistence type="predicted"/>
<name>A0ABQ8TC30_PERAM</name>
<reference evidence="1 2" key="1">
    <citation type="journal article" date="2022" name="Allergy">
        <title>Genome assembly and annotation of Periplaneta americana reveal a comprehensive cockroach allergen profile.</title>
        <authorList>
            <person name="Wang L."/>
            <person name="Xiong Q."/>
            <person name="Saelim N."/>
            <person name="Wang L."/>
            <person name="Nong W."/>
            <person name="Wan A.T."/>
            <person name="Shi M."/>
            <person name="Liu X."/>
            <person name="Cao Q."/>
            <person name="Hui J.H.L."/>
            <person name="Sookrung N."/>
            <person name="Leung T.F."/>
            <person name="Tungtrongchitr A."/>
            <person name="Tsui S.K.W."/>
        </authorList>
    </citation>
    <scope>NUCLEOTIDE SEQUENCE [LARGE SCALE GENOMIC DNA]</scope>
    <source>
        <strain evidence="1">PWHHKU_190912</strain>
    </source>
</reference>
<comment type="caution">
    <text evidence="1">The sequence shown here is derived from an EMBL/GenBank/DDBJ whole genome shotgun (WGS) entry which is preliminary data.</text>
</comment>
<dbReference type="EMBL" id="JAJSOF020000013">
    <property type="protein sequence ID" value="KAJ4443494.1"/>
    <property type="molecule type" value="Genomic_DNA"/>
</dbReference>
<sequence>MSPGSSTESYPAFAYIGLRKNPGKTSTSVDISNDYVDNFSDDDEASFNDDYDVNFGNCDFSVSYMTILMTMTTILFKMTIFNDNDNDFV</sequence>
<keyword evidence="2" id="KW-1185">Reference proteome</keyword>